<feature type="domain" description="Glycosyl transferase family 1" evidence="2">
    <location>
        <begin position="190"/>
        <end position="346"/>
    </location>
</feature>
<keyword evidence="1" id="KW-0808">Transferase</keyword>
<dbReference type="Gene3D" id="3.40.50.2000">
    <property type="entry name" value="Glycogen Phosphorylase B"/>
    <property type="match status" value="2"/>
</dbReference>
<evidence type="ECO:0000256" key="1">
    <source>
        <dbReference type="ARBA" id="ARBA00022679"/>
    </source>
</evidence>
<dbReference type="Pfam" id="PF00534">
    <property type="entry name" value="Glycos_transf_1"/>
    <property type="match status" value="1"/>
</dbReference>
<evidence type="ECO:0000259" key="3">
    <source>
        <dbReference type="Pfam" id="PF13439"/>
    </source>
</evidence>
<dbReference type="PANTHER" id="PTHR46401">
    <property type="entry name" value="GLYCOSYLTRANSFERASE WBBK-RELATED"/>
    <property type="match status" value="1"/>
</dbReference>
<dbReference type="InterPro" id="IPR028098">
    <property type="entry name" value="Glyco_trans_4-like_N"/>
</dbReference>
<evidence type="ECO:0000313" key="4">
    <source>
        <dbReference type="EMBL" id="OGY53108.1"/>
    </source>
</evidence>
<dbReference type="AlphaFoldDB" id="A0A1G1YL76"/>
<organism evidence="4 5">
    <name type="scientific">Candidatus Buchananbacteria bacterium RIFCSPLOWO2_01_FULL_39_33</name>
    <dbReference type="NCBI Taxonomy" id="1797543"/>
    <lineage>
        <taxon>Bacteria</taxon>
        <taxon>Candidatus Buchananiibacteriota</taxon>
    </lineage>
</organism>
<dbReference type="EMBL" id="MHIM01000004">
    <property type="protein sequence ID" value="OGY53108.1"/>
    <property type="molecule type" value="Genomic_DNA"/>
</dbReference>
<dbReference type="InterPro" id="IPR001296">
    <property type="entry name" value="Glyco_trans_1"/>
</dbReference>
<feature type="domain" description="Glycosyltransferase subfamily 4-like N-terminal" evidence="3">
    <location>
        <begin position="16"/>
        <end position="179"/>
    </location>
</feature>
<dbReference type="PANTHER" id="PTHR46401:SF2">
    <property type="entry name" value="GLYCOSYLTRANSFERASE WBBK-RELATED"/>
    <property type="match status" value="1"/>
</dbReference>
<protein>
    <recommendedName>
        <fullName evidence="6">Glycosyl transferase family 1 domain-containing protein</fullName>
    </recommendedName>
</protein>
<gene>
    <name evidence="4" type="ORF">A3A02_00115</name>
</gene>
<sequence length="372" mass="42242">MKIGIDVRCLMAANYSGVAWYTFNLLTALFAIDENNEYVLFYNNAKPVNLPDFKSANVSYAGFKYPNKILNLFFHIGNKPKIDKMIGGVDVFFMPNINSAAFSNYCRRVIIVHDLSYWRYPEFFTLKSIIWHKIIMAKKIIQESDVIIADSVNTKNDLVHLLKIKDDKIKVIYGGVDPKFQPVDNKIELERVKRRYKLPNRFLLFLGTLEPRKNIESIIEAFNQLKTDHYLVIGGGDGWKSKAIKQLAAENDKIKIVGYVKEEDKKGLYNLADVFVYPSYYEGFGLPLIEAMACGTPVIAGSNSSQAEVVANAGLLVDPYNISEIKKAIEFILEDKILRANLIKSGLAKAKEYSWHQTAKETLAIFNSLKII</sequence>
<accession>A0A1G1YL76</accession>
<dbReference type="GO" id="GO:0016757">
    <property type="term" value="F:glycosyltransferase activity"/>
    <property type="evidence" value="ECO:0007669"/>
    <property type="project" value="InterPro"/>
</dbReference>
<evidence type="ECO:0000259" key="2">
    <source>
        <dbReference type="Pfam" id="PF00534"/>
    </source>
</evidence>
<dbReference type="Pfam" id="PF13439">
    <property type="entry name" value="Glyco_transf_4"/>
    <property type="match status" value="1"/>
</dbReference>
<evidence type="ECO:0008006" key="6">
    <source>
        <dbReference type="Google" id="ProtNLM"/>
    </source>
</evidence>
<reference evidence="4 5" key="1">
    <citation type="journal article" date="2016" name="Nat. Commun.">
        <title>Thousands of microbial genomes shed light on interconnected biogeochemical processes in an aquifer system.</title>
        <authorList>
            <person name="Anantharaman K."/>
            <person name="Brown C.T."/>
            <person name="Hug L.A."/>
            <person name="Sharon I."/>
            <person name="Castelle C.J."/>
            <person name="Probst A.J."/>
            <person name="Thomas B.C."/>
            <person name="Singh A."/>
            <person name="Wilkins M.J."/>
            <person name="Karaoz U."/>
            <person name="Brodie E.L."/>
            <person name="Williams K.H."/>
            <person name="Hubbard S.S."/>
            <person name="Banfield J.F."/>
        </authorList>
    </citation>
    <scope>NUCLEOTIDE SEQUENCE [LARGE SCALE GENOMIC DNA]</scope>
</reference>
<dbReference type="CDD" id="cd03809">
    <property type="entry name" value="GT4_MtfB-like"/>
    <property type="match status" value="1"/>
</dbReference>
<comment type="caution">
    <text evidence="4">The sequence shown here is derived from an EMBL/GenBank/DDBJ whole genome shotgun (WGS) entry which is preliminary data.</text>
</comment>
<proteinExistence type="predicted"/>
<dbReference type="Proteomes" id="UP000177376">
    <property type="component" value="Unassembled WGS sequence"/>
</dbReference>
<evidence type="ECO:0000313" key="5">
    <source>
        <dbReference type="Proteomes" id="UP000177376"/>
    </source>
</evidence>
<name>A0A1G1YL76_9BACT</name>
<dbReference type="SUPFAM" id="SSF53756">
    <property type="entry name" value="UDP-Glycosyltransferase/glycogen phosphorylase"/>
    <property type="match status" value="1"/>
</dbReference>
<dbReference type="FunFam" id="3.40.50.2000:FF:000119">
    <property type="entry name" value="Glycosyl transferase group 1"/>
    <property type="match status" value="1"/>
</dbReference>